<evidence type="ECO:0000259" key="5">
    <source>
        <dbReference type="Pfam" id="PF21413"/>
    </source>
</evidence>
<evidence type="ECO:0000256" key="2">
    <source>
        <dbReference type="ARBA" id="ARBA00013750"/>
    </source>
</evidence>
<dbReference type="GO" id="GO:0005654">
    <property type="term" value="C:nucleoplasm"/>
    <property type="evidence" value="ECO:0007669"/>
    <property type="project" value="TreeGrafter"/>
</dbReference>
<dbReference type="PANTHER" id="PTHR12967">
    <property type="entry name" value="PROTEIN SHQ1 HOMOLOG"/>
    <property type="match status" value="1"/>
</dbReference>
<evidence type="ECO:0000313" key="7">
    <source>
        <dbReference type="Proteomes" id="UP001162156"/>
    </source>
</evidence>
<evidence type="ECO:0000313" key="6">
    <source>
        <dbReference type="EMBL" id="KAJ8955099.1"/>
    </source>
</evidence>
<proteinExistence type="inferred from homology"/>
<feature type="region of interest" description="Disordered" evidence="3">
    <location>
        <begin position="389"/>
        <end position="419"/>
    </location>
</feature>
<dbReference type="GO" id="GO:0005737">
    <property type="term" value="C:cytoplasm"/>
    <property type="evidence" value="ECO:0007669"/>
    <property type="project" value="TreeGrafter"/>
</dbReference>
<dbReference type="GO" id="GO:0051082">
    <property type="term" value="F:unfolded protein binding"/>
    <property type="evidence" value="ECO:0007669"/>
    <property type="project" value="TreeGrafter"/>
</dbReference>
<dbReference type="Proteomes" id="UP001162156">
    <property type="component" value="Unassembled WGS sequence"/>
</dbReference>
<dbReference type="GO" id="GO:0000493">
    <property type="term" value="P:box H/ACA snoRNP assembly"/>
    <property type="evidence" value="ECO:0007669"/>
    <property type="project" value="InterPro"/>
</dbReference>
<dbReference type="PANTHER" id="PTHR12967:SF0">
    <property type="entry name" value="PROTEIN SHQ1 HOMOLOG"/>
    <property type="match status" value="1"/>
</dbReference>
<name>A0AAV8YVV5_9CUCU</name>
<reference evidence="6" key="1">
    <citation type="journal article" date="2023" name="Insect Mol. Biol.">
        <title>Genome sequencing provides insights into the evolution of gene families encoding plant cell wall-degrading enzymes in longhorned beetles.</title>
        <authorList>
            <person name="Shin N.R."/>
            <person name="Okamura Y."/>
            <person name="Kirsch R."/>
            <person name="Pauchet Y."/>
        </authorList>
    </citation>
    <scope>NUCLEOTIDE SEQUENCE</scope>
    <source>
        <strain evidence="6">RBIC_L_NR</strain>
    </source>
</reference>
<evidence type="ECO:0000256" key="3">
    <source>
        <dbReference type="SAM" id="MobiDB-lite"/>
    </source>
</evidence>
<feature type="domain" description="SHQ1-like CS" evidence="5">
    <location>
        <begin position="4"/>
        <end position="76"/>
    </location>
</feature>
<comment type="similarity">
    <text evidence="1">Belongs to the SHQ1 family.</text>
</comment>
<dbReference type="InterPro" id="IPR008978">
    <property type="entry name" value="HSP20-like_chaperone"/>
</dbReference>
<accession>A0AAV8YVV5</accession>
<dbReference type="AlphaFoldDB" id="A0AAV8YVV5"/>
<feature type="domain" description="Shq1 C-terminal" evidence="4">
    <location>
        <begin position="185"/>
        <end position="369"/>
    </location>
</feature>
<evidence type="ECO:0000256" key="1">
    <source>
        <dbReference type="ARBA" id="ARBA00005607"/>
    </source>
</evidence>
<dbReference type="Gene3D" id="2.60.40.790">
    <property type="match status" value="1"/>
</dbReference>
<organism evidence="6 7">
    <name type="scientific">Rhamnusium bicolor</name>
    <dbReference type="NCBI Taxonomy" id="1586634"/>
    <lineage>
        <taxon>Eukaryota</taxon>
        <taxon>Metazoa</taxon>
        <taxon>Ecdysozoa</taxon>
        <taxon>Arthropoda</taxon>
        <taxon>Hexapoda</taxon>
        <taxon>Insecta</taxon>
        <taxon>Pterygota</taxon>
        <taxon>Neoptera</taxon>
        <taxon>Endopterygota</taxon>
        <taxon>Coleoptera</taxon>
        <taxon>Polyphaga</taxon>
        <taxon>Cucujiformia</taxon>
        <taxon>Chrysomeloidea</taxon>
        <taxon>Cerambycidae</taxon>
        <taxon>Lepturinae</taxon>
        <taxon>Rhagiini</taxon>
        <taxon>Rhamnusium</taxon>
    </lineage>
</organism>
<feature type="compositionally biased region" description="Acidic residues" evidence="3">
    <location>
        <begin position="391"/>
        <end position="403"/>
    </location>
</feature>
<dbReference type="EMBL" id="JANEYF010001891">
    <property type="protein sequence ID" value="KAJ8955099.1"/>
    <property type="molecule type" value="Genomic_DNA"/>
</dbReference>
<keyword evidence="7" id="KW-1185">Reference proteome</keyword>
<dbReference type="InterPro" id="IPR007009">
    <property type="entry name" value="Shq1_C"/>
</dbReference>
<comment type="caution">
    <text evidence="6">The sequence shown here is derived from an EMBL/GenBank/DDBJ whole genome shotgun (WGS) entry which is preliminary data.</text>
</comment>
<dbReference type="Pfam" id="PF21413">
    <property type="entry name" value="SHQ1-like_CS"/>
    <property type="match status" value="1"/>
</dbReference>
<dbReference type="InterPro" id="IPR048696">
    <property type="entry name" value="SHQ1-like_CS"/>
</dbReference>
<gene>
    <name evidence="6" type="ORF">NQ314_006982</name>
</gene>
<protein>
    <recommendedName>
        <fullName evidence="2">Protein SHQ1 homolog</fullName>
    </recommendedName>
</protein>
<dbReference type="InterPro" id="IPR039742">
    <property type="entry name" value="Shq1"/>
</dbReference>
<evidence type="ECO:0000259" key="4">
    <source>
        <dbReference type="Pfam" id="PF04925"/>
    </source>
</evidence>
<sequence length="419" mass="48779">MVSFTGLRDLEVDVDDNVFLFSCKPYYLRLNLPGNIAENDNTRSSYDSDSGEFSFCYEKLIRGEDFKDLDLITKFLVTKVDASYVDDKRKITVLTSEGCAQEILPESDDLTKGFGFALLGNRNFVMVSSEFYEVFEISPNDVNLPERRKLRLQYEQGKFDMGHYLGDFIEDEEIIEITGQKTPWDELQEDTVTFTNKELDFLKDFTNTEYKLNDLQVKYVFNGLIDILFAYCYDRRVTFYEDNSESGWTIVKLSASLCWLDAFETARETLICAFRRSVIYPLYRNFILSVKVLDDLKKLLKLGEKYIIKCLIEIYYIFLGGDCCRYILNNLFIKDYIIYIMKWDKSVWRQFLDEVYKIEIKKEDLGLNLAEIEQGFMLDAKMSKLEIKDSDSDDTSAESDDSSDYSVSHSDTDSDSDTS</sequence>
<dbReference type="Pfam" id="PF04925">
    <property type="entry name" value="SHQ1"/>
    <property type="match status" value="1"/>
</dbReference>